<feature type="compositionally biased region" description="Gly residues" evidence="1">
    <location>
        <begin position="254"/>
        <end position="265"/>
    </location>
</feature>
<gene>
    <name evidence="3" type="ORF">SMACR_01679</name>
</gene>
<name>A0A8S9A5I9_SORMA</name>
<reference evidence="3 4" key="1">
    <citation type="submission" date="2017-07" db="EMBL/GenBank/DDBJ databases">
        <title>Genome sequence of the Sordaria macrospora wild type strain R19027.</title>
        <authorList>
            <person name="Nowrousian M."/>
            <person name="Teichert I."/>
            <person name="Kueck U."/>
        </authorList>
    </citation>
    <scope>NUCLEOTIDE SEQUENCE [LARGE SCALE GENOMIC DNA]</scope>
    <source>
        <strain evidence="3 4">R19027</strain>
        <tissue evidence="3">Mycelium</tissue>
    </source>
</reference>
<accession>A0A8S9A5I9</accession>
<feature type="compositionally biased region" description="Polar residues" evidence="1">
    <location>
        <begin position="288"/>
        <end position="302"/>
    </location>
</feature>
<protein>
    <submittedName>
        <fullName evidence="3">Uncharacterized protein</fullName>
    </submittedName>
</protein>
<comment type="caution">
    <text evidence="3">The sequence shown here is derived from an EMBL/GenBank/DDBJ whole genome shotgun (WGS) entry which is preliminary data.</text>
</comment>
<evidence type="ECO:0000256" key="2">
    <source>
        <dbReference type="SAM" id="Phobius"/>
    </source>
</evidence>
<feature type="transmembrane region" description="Helical" evidence="2">
    <location>
        <begin position="7"/>
        <end position="26"/>
    </location>
</feature>
<keyword evidence="2" id="KW-0472">Membrane</keyword>
<feature type="compositionally biased region" description="Polar residues" evidence="1">
    <location>
        <begin position="226"/>
        <end position="246"/>
    </location>
</feature>
<organism evidence="3 4">
    <name type="scientific">Sordaria macrospora</name>
    <dbReference type="NCBI Taxonomy" id="5147"/>
    <lineage>
        <taxon>Eukaryota</taxon>
        <taxon>Fungi</taxon>
        <taxon>Dikarya</taxon>
        <taxon>Ascomycota</taxon>
        <taxon>Pezizomycotina</taxon>
        <taxon>Sordariomycetes</taxon>
        <taxon>Sordariomycetidae</taxon>
        <taxon>Sordariales</taxon>
        <taxon>Sordariaceae</taxon>
        <taxon>Sordaria</taxon>
    </lineage>
</organism>
<keyword evidence="2" id="KW-0812">Transmembrane</keyword>
<evidence type="ECO:0000313" key="3">
    <source>
        <dbReference type="EMBL" id="KAA8635915.1"/>
    </source>
</evidence>
<feature type="region of interest" description="Disordered" evidence="1">
    <location>
        <begin position="216"/>
        <end position="338"/>
    </location>
</feature>
<evidence type="ECO:0000313" key="4">
    <source>
        <dbReference type="Proteomes" id="UP000433876"/>
    </source>
</evidence>
<proteinExistence type="predicted"/>
<dbReference type="VEuPathDB" id="FungiDB:SMAC_01679"/>
<feature type="compositionally biased region" description="Low complexity" evidence="1">
    <location>
        <begin position="75"/>
        <end position="105"/>
    </location>
</feature>
<sequence length="338" mass="36110">MPFLNPVHGLVVPFLCLFTIPMAIFAGITSTLAFSLLMFRVAIVYVDIAMAFVPQFIKGRHYSHSLTEGEHSYGRRLSNSSRGSYGSSRRGSGEHSPSGVVSPSPYYQNRYDAPHQRSPLRRKTSYGFGSVHRRSRRSSQASISPTIGSIREDSEMVPALPESGGLAPSVGIERDFEGVGGWRLNDSNDDDGWENINSRLELPMERCSSFGSRYHSLSHRSHSVGPGSQSMEGQSNGWLGSTTVSRKGTMRNGSGNGTSGSGYGDGETQQASWNGNGNGNGTGGRANRSASGSISKTLTALTPSGGGDGGKNHYQGNNGPSPMGLLEQEQGYFNRSTG</sequence>
<keyword evidence="2" id="KW-1133">Transmembrane helix</keyword>
<dbReference type="Proteomes" id="UP000433876">
    <property type="component" value="Unassembled WGS sequence"/>
</dbReference>
<evidence type="ECO:0000256" key="1">
    <source>
        <dbReference type="SAM" id="MobiDB-lite"/>
    </source>
</evidence>
<dbReference type="EMBL" id="NMPR01000008">
    <property type="protein sequence ID" value="KAA8635915.1"/>
    <property type="molecule type" value="Genomic_DNA"/>
</dbReference>
<dbReference type="OMA" id="ELPMERC"/>
<feature type="region of interest" description="Disordered" evidence="1">
    <location>
        <begin position="68"/>
        <end position="155"/>
    </location>
</feature>
<dbReference type="AlphaFoldDB" id="A0A8S9A5I9"/>